<dbReference type="Proteomes" id="UP001175226">
    <property type="component" value="Unassembled WGS sequence"/>
</dbReference>
<dbReference type="EMBL" id="JAUEPT010000008">
    <property type="protein sequence ID" value="KAK0449402.1"/>
    <property type="molecule type" value="Genomic_DNA"/>
</dbReference>
<evidence type="ECO:0000313" key="2">
    <source>
        <dbReference type="Proteomes" id="UP001175226"/>
    </source>
</evidence>
<dbReference type="AlphaFoldDB" id="A0AA39MWP1"/>
<sequence length="237" mass="25998">MLAVTFSAALTVNLVERHGSNELVKRAQLSDGTHGLQGGKINKSLSWMSSGILLVGEALWRPQQNLQDRHLDSPRQRIEFWTPAVADGTTQKFKWRFYLSSQTKTTKNFFHLMQVLSRGDGSEDAEPVVTLDAVNDRIMIKDYVRDCDVTGCPSIPWTALPTALRSTSLPSPLVRRGASSMSSRTPQDESVALLSYSVKGAMGSDSSSIKFGTYRLAVDGMTESLAYAGDFVDESDS</sequence>
<keyword evidence="2" id="KW-1185">Reference proteome</keyword>
<evidence type="ECO:0000313" key="1">
    <source>
        <dbReference type="EMBL" id="KAK0449402.1"/>
    </source>
</evidence>
<comment type="caution">
    <text evidence="1">The sequence shown here is derived from an EMBL/GenBank/DDBJ whole genome shotgun (WGS) entry which is preliminary data.</text>
</comment>
<organism evidence="1 2">
    <name type="scientific">Armillaria borealis</name>
    <dbReference type="NCBI Taxonomy" id="47425"/>
    <lineage>
        <taxon>Eukaryota</taxon>
        <taxon>Fungi</taxon>
        <taxon>Dikarya</taxon>
        <taxon>Basidiomycota</taxon>
        <taxon>Agaricomycotina</taxon>
        <taxon>Agaricomycetes</taxon>
        <taxon>Agaricomycetidae</taxon>
        <taxon>Agaricales</taxon>
        <taxon>Marasmiineae</taxon>
        <taxon>Physalacriaceae</taxon>
        <taxon>Armillaria</taxon>
    </lineage>
</organism>
<proteinExistence type="predicted"/>
<reference evidence="1" key="1">
    <citation type="submission" date="2023-06" db="EMBL/GenBank/DDBJ databases">
        <authorList>
            <consortium name="Lawrence Berkeley National Laboratory"/>
            <person name="Ahrendt S."/>
            <person name="Sahu N."/>
            <person name="Indic B."/>
            <person name="Wong-Bajracharya J."/>
            <person name="Merenyi Z."/>
            <person name="Ke H.-M."/>
            <person name="Monk M."/>
            <person name="Kocsube S."/>
            <person name="Drula E."/>
            <person name="Lipzen A."/>
            <person name="Balint B."/>
            <person name="Henrissat B."/>
            <person name="Andreopoulos B."/>
            <person name="Martin F.M."/>
            <person name="Harder C.B."/>
            <person name="Rigling D."/>
            <person name="Ford K.L."/>
            <person name="Foster G.D."/>
            <person name="Pangilinan J."/>
            <person name="Papanicolaou A."/>
            <person name="Barry K."/>
            <person name="LaButti K."/>
            <person name="Viragh M."/>
            <person name="Koriabine M."/>
            <person name="Yan M."/>
            <person name="Riley R."/>
            <person name="Champramary S."/>
            <person name="Plett K.L."/>
            <person name="Tsai I.J."/>
            <person name="Slot J."/>
            <person name="Sipos G."/>
            <person name="Plett J."/>
            <person name="Nagy L.G."/>
            <person name="Grigoriev I.V."/>
        </authorList>
    </citation>
    <scope>NUCLEOTIDE SEQUENCE</scope>
    <source>
        <strain evidence="1">FPL87.14</strain>
    </source>
</reference>
<name>A0AA39MWP1_9AGAR</name>
<gene>
    <name evidence="1" type="ORF">EV421DRAFT_1900092</name>
</gene>
<protein>
    <submittedName>
        <fullName evidence="1">Uncharacterized protein</fullName>
    </submittedName>
</protein>
<accession>A0AA39MWP1</accession>